<name>A0A2X2VPC1_CHRJE</name>
<evidence type="ECO:0000259" key="2">
    <source>
        <dbReference type="Pfam" id="PF20041"/>
    </source>
</evidence>
<feature type="chain" id="PRO_5015855835" evidence="1">
    <location>
        <begin position="20"/>
        <end position="1159"/>
    </location>
</feature>
<dbReference type="STRING" id="445960.SAMN05421542_2539"/>
<dbReference type="InterPro" id="IPR045619">
    <property type="entry name" value="DUF6443"/>
</dbReference>
<dbReference type="PANTHER" id="PTHR32305">
    <property type="match status" value="1"/>
</dbReference>
<sequence length="1159" mass="130716">MKKILIPIGLLLLSHSVQGQITQGENYIQSKTYLDYNGTIPAKTSEIVQYFDGLGRPKQVVNVKASPQGKDVVTHIEYDQFGRQLKDYLPVPQGGTLNGAIVPNPLSNAANTPYGSEKIYSEKIVENSPLNRVQQQIQVGNDWSNKPVKFDYETNIDGEVKKYVATFNYSTFTSDINIPGHYGGGQLYKNTITDEDGNKTIEFKNGKGQVLLIRKEVNATEKADTYYVYNNYNQLAFVIPPLASVLPAIDTTTLNNLCYQYKYDGKNRLVEKKLPGKGWEFMVYDKSDRLILSQDANLSAANKWLITKYDQLGRIAYTGFLTGGDRAGRQNEVNNLVIAETRSTTGFTRNGITVYYTDNYFIGGIPTILSVNYYDTYPGYSFNPSFPSAIQGEETLKETVSAEGKSTKGLPVMSLVKNIEDDNWTKNYSYYDTKGRVIGTHSINHLGGYTKTESKLDFAGVPQIVITRHKRLETDTERVITENFEYDHQNRLLVHKHQIDNNPVEILTQNTYNELSQLESKKVGGIAIGSPLQQMDYKYNIRGWLTQINDPSTLNGKLFGYALKYQNPSIPTTSTPQYGGNISEVHWKTPDDDIYKVYHYAYDKLNRLNSGVYREPYTTVPDKSFFNEEMNYDLNGNITRLWRTGKSKSNTVLLVDDLIYAYQGNRLQNVTDDTQNKAGYEGGGNLIDYDMNGNMINMKDKGIQSISYNYLNLPDGITIKQANIIGGVTTTGISHLYRADGVKLRKFFRQTGFKATLTENITDYLDGFQYSFTGNGELCLECRTETAYEEQAYGKIINPISLSNSKWLLDFVPTSEGFYSFTENRYIYQYKDHLGNTRVSFAKDGSGALEVTDVNSYYPFGLNHIGGLKGLIDGYKSYKYNGKELQETGMYDYGWRNYMPDLGRWGVIDPMAENMPRHSPYNYAFNNPIKYIDIDGLAPGGPGDQGDGKTIDVGEVIITVRRKVDSFFTRLGNYFSRQFSPKTNADKYGGLNSYRQWQASPFYNEGETKMDRIFRLMGNSKREEMLEFGGGGYNMFGGYGRVLSTEAKVLNEAQTILKEEKTLRKIFELGTGQEVKIGGRTIVVEPEAPMSGLTLFEENAFVLGKDAFSSPLELRKTLLHELYRLNTSNLKGQNTTQGAVTGETKAAFDFAEQNAQKLK</sequence>
<keyword evidence="1" id="KW-0732">Signal</keyword>
<dbReference type="EMBL" id="UAWB01000002">
    <property type="protein sequence ID" value="SQB27003.1"/>
    <property type="molecule type" value="Genomic_DNA"/>
</dbReference>
<evidence type="ECO:0000256" key="1">
    <source>
        <dbReference type="SAM" id="SignalP"/>
    </source>
</evidence>
<dbReference type="RefSeq" id="WP_111994736.1">
    <property type="nucleotide sequence ID" value="NZ_UAWB01000002.1"/>
</dbReference>
<gene>
    <name evidence="3" type="ORF">NCTC13492_00683</name>
</gene>
<dbReference type="AlphaFoldDB" id="A0A2X2VPC1"/>
<dbReference type="PANTHER" id="PTHR32305:SF15">
    <property type="entry name" value="PROTEIN RHSA-RELATED"/>
    <property type="match status" value="1"/>
</dbReference>
<reference evidence="3 4" key="1">
    <citation type="submission" date="2018-06" db="EMBL/GenBank/DDBJ databases">
        <authorList>
            <consortium name="Pathogen Informatics"/>
            <person name="Doyle S."/>
        </authorList>
    </citation>
    <scope>NUCLEOTIDE SEQUENCE [LARGE SCALE GENOMIC DNA]</scope>
    <source>
        <strain evidence="3 4">NCTC13492</strain>
    </source>
</reference>
<dbReference type="InterPro" id="IPR022385">
    <property type="entry name" value="Rhs_assc_core"/>
</dbReference>
<feature type="domain" description="DUF6443" evidence="2">
    <location>
        <begin position="35"/>
        <end position="153"/>
    </location>
</feature>
<dbReference type="Gene3D" id="2.180.10.10">
    <property type="entry name" value="RHS repeat-associated core"/>
    <property type="match status" value="1"/>
</dbReference>
<organism evidence="3 4">
    <name type="scientific">Chryseobacterium jejuense</name>
    <dbReference type="NCBI Taxonomy" id="445960"/>
    <lineage>
        <taxon>Bacteria</taxon>
        <taxon>Pseudomonadati</taxon>
        <taxon>Bacteroidota</taxon>
        <taxon>Flavobacteriia</taxon>
        <taxon>Flavobacteriales</taxon>
        <taxon>Weeksellaceae</taxon>
        <taxon>Chryseobacterium group</taxon>
        <taxon>Chryseobacterium</taxon>
    </lineage>
</organism>
<evidence type="ECO:0000313" key="4">
    <source>
        <dbReference type="Proteomes" id="UP000251670"/>
    </source>
</evidence>
<dbReference type="InterPro" id="IPR050708">
    <property type="entry name" value="T6SS_VgrG/RHS"/>
</dbReference>
<dbReference type="Proteomes" id="UP000251670">
    <property type="component" value="Unassembled WGS sequence"/>
</dbReference>
<dbReference type="NCBIfam" id="TIGR03696">
    <property type="entry name" value="Rhs_assc_core"/>
    <property type="match status" value="1"/>
</dbReference>
<protein>
    <submittedName>
        <fullName evidence="3">RHS repeat-associated core domain</fullName>
    </submittedName>
</protein>
<evidence type="ECO:0000313" key="3">
    <source>
        <dbReference type="EMBL" id="SQB27003.1"/>
    </source>
</evidence>
<accession>A0A2X2VPC1</accession>
<feature type="signal peptide" evidence="1">
    <location>
        <begin position="1"/>
        <end position="19"/>
    </location>
</feature>
<dbReference type="Pfam" id="PF20041">
    <property type="entry name" value="DUF6443"/>
    <property type="match status" value="1"/>
</dbReference>
<proteinExistence type="predicted"/>